<evidence type="ECO:0000313" key="5">
    <source>
        <dbReference type="EMBL" id="WSE26397.1"/>
    </source>
</evidence>
<keyword evidence="3" id="KW-0274">FAD</keyword>
<dbReference type="RefSeq" id="WP_326565366.1">
    <property type="nucleotide sequence ID" value="NZ_CP142149.1"/>
</dbReference>
<dbReference type="Pfam" id="PF01494">
    <property type="entry name" value="FAD_binding_3"/>
    <property type="match status" value="1"/>
</dbReference>
<evidence type="ECO:0000256" key="3">
    <source>
        <dbReference type="ARBA" id="ARBA00022827"/>
    </source>
</evidence>
<dbReference type="GO" id="GO:0004497">
    <property type="term" value="F:monooxygenase activity"/>
    <property type="evidence" value="ECO:0007669"/>
    <property type="project" value="UniProtKB-KW"/>
</dbReference>
<keyword evidence="5" id="KW-0560">Oxidoreductase</keyword>
<gene>
    <name evidence="5" type="ORF">VSH64_26325</name>
</gene>
<evidence type="ECO:0000256" key="1">
    <source>
        <dbReference type="ARBA" id="ARBA00001974"/>
    </source>
</evidence>
<dbReference type="InterPro" id="IPR002938">
    <property type="entry name" value="FAD-bd"/>
</dbReference>
<keyword evidence="6" id="KW-1185">Reference proteome</keyword>
<protein>
    <submittedName>
        <fullName evidence="5">FAD-dependent monooxygenase</fullName>
    </submittedName>
</protein>
<keyword evidence="2" id="KW-0285">Flavoprotein</keyword>
<dbReference type="EMBL" id="CP142149">
    <property type="protein sequence ID" value="WSE26397.1"/>
    <property type="molecule type" value="Genomic_DNA"/>
</dbReference>
<name>A0ABZ1HVV7_9PSEU</name>
<keyword evidence="5" id="KW-0503">Monooxygenase</keyword>
<dbReference type="Proteomes" id="UP001330812">
    <property type="component" value="Chromosome"/>
</dbReference>
<dbReference type="SUPFAM" id="SSF51905">
    <property type="entry name" value="FAD/NAD(P)-binding domain"/>
    <property type="match status" value="1"/>
</dbReference>
<dbReference type="PANTHER" id="PTHR43004">
    <property type="entry name" value="TRK SYSTEM POTASSIUM UPTAKE PROTEIN"/>
    <property type="match status" value="1"/>
</dbReference>
<reference evidence="5 6" key="1">
    <citation type="journal article" date="2015" name="Int. J. Syst. Evol. Microbiol.">
        <title>Amycolatopsis rhabdoformis sp. nov., an actinomycete isolated from a tropical forest soil.</title>
        <authorList>
            <person name="Souza W.R."/>
            <person name="Silva R.E."/>
            <person name="Goodfellow M."/>
            <person name="Busarakam K."/>
            <person name="Figueiro F.S."/>
            <person name="Ferreira D."/>
            <person name="Rodrigues-Filho E."/>
            <person name="Moraes L.A.B."/>
            <person name="Zucchi T.D."/>
        </authorList>
    </citation>
    <scope>NUCLEOTIDE SEQUENCE [LARGE SCALE GENOMIC DNA]</scope>
    <source>
        <strain evidence="5 6">NCIMB 14900</strain>
    </source>
</reference>
<organism evidence="5 6">
    <name type="scientific">Amycolatopsis rhabdoformis</name>
    <dbReference type="NCBI Taxonomy" id="1448059"/>
    <lineage>
        <taxon>Bacteria</taxon>
        <taxon>Bacillati</taxon>
        <taxon>Actinomycetota</taxon>
        <taxon>Actinomycetes</taxon>
        <taxon>Pseudonocardiales</taxon>
        <taxon>Pseudonocardiaceae</taxon>
        <taxon>Amycolatopsis</taxon>
    </lineage>
</organism>
<dbReference type="InterPro" id="IPR050641">
    <property type="entry name" value="RIFMO-like"/>
</dbReference>
<sequence length="519" mass="55774">MTKTWGNVMHDVIIVGAGAAGLVLAAELRLAGVRPVVLERQPRRREVPRANGLGGQVVHLLRYRGVLARLETAARKVRPAPNLPFGGVQLDLSHLSEPEFLSLAIPQPVLERTLAEYTAELGAEVREGHEVVGLRQDANSVTVAVQGPDGPYELQARYVVGCDGGRSRVRDLLGLDFPGTTYPEVNRLVEATLPASVSRRADGGLDVPGLGEVRPGFTRTAGGVFAFGAIGPDHLMINTVEEDSTEYDDNPMTEAEFQGSITRILGAALPLGEVRRLSRYQWQGRQVERYRTGRVFLAGDAAHLLASSGASLNLGMLDSVNLAWKLAAAVQGWAPEALLDSYHAERHPAGARALLQTSAQAALRRGHDTAADSLRALFQELLTDEQPLRRLTAVIGGADLRYPMPGSDHALAGTFAADFALTTDDGPTDLAALLRDGRPVFLDLADRPDLRAVAEEWSPRVETHTAKADAGPADALLIRPDAHLAWIAAGSPLDATTLREALTTWFGAPGRLTRDDHQE</sequence>
<dbReference type="Gene3D" id="3.30.70.2450">
    <property type="match status" value="1"/>
</dbReference>
<proteinExistence type="predicted"/>
<feature type="domain" description="FAD-binding" evidence="4">
    <location>
        <begin position="11"/>
        <end position="354"/>
    </location>
</feature>
<accession>A0ABZ1HVV7</accession>
<comment type="cofactor">
    <cofactor evidence="1">
        <name>FAD</name>
        <dbReference type="ChEBI" id="CHEBI:57692"/>
    </cofactor>
</comment>
<dbReference type="Gene3D" id="3.50.50.60">
    <property type="entry name" value="FAD/NAD(P)-binding domain"/>
    <property type="match status" value="2"/>
</dbReference>
<evidence type="ECO:0000259" key="4">
    <source>
        <dbReference type="Pfam" id="PF01494"/>
    </source>
</evidence>
<evidence type="ECO:0000256" key="2">
    <source>
        <dbReference type="ARBA" id="ARBA00022630"/>
    </source>
</evidence>
<dbReference type="PANTHER" id="PTHR43004:SF19">
    <property type="entry name" value="BINDING MONOOXYGENASE, PUTATIVE (JCVI)-RELATED"/>
    <property type="match status" value="1"/>
</dbReference>
<dbReference type="PRINTS" id="PR00420">
    <property type="entry name" value="RNGMNOXGNASE"/>
</dbReference>
<dbReference type="Pfam" id="PF21274">
    <property type="entry name" value="Rng_hyd_C"/>
    <property type="match status" value="1"/>
</dbReference>
<dbReference type="Gene3D" id="3.40.30.120">
    <property type="match status" value="1"/>
</dbReference>
<evidence type="ECO:0000313" key="6">
    <source>
        <dbReference type="Proteomes" id="UP001330812"/>
    </source>
</evidence>
<dbReference type="InterPro" id="IPR036188">
    <property type="entry name" value="FAD/NAD-bd_sf"/>
</dbReference>